<dbReference type="InterPro" id="IPR050109">
    <property type="entry name" value="HTH-type_TetR-like_transc_reg"/>
</dbReference>
<dbReference type="Gene3D" id="1.10.357.10">
    <property type="entry name" value="Tetracycline Repressor, domain 2"/>
    <property type="match status" value="1"/>
</dbReference>
<sequence length="190" mass="20657">MTTAAPARRPRRDAQRNRAAILDAARAAFAEAGLEAPMDAIAKSAGIGAGTLYRHFPTRDDLVAAVLEDHRVDLDERARELAEQGLDPAESLERWLDSLEDWMTAYDGLPEPLRAAQSGTCSPLRSTCATAIDRTEDFLDAARRAGTVRDGVSAEDLFFAALGLAWAAEQSDGGHAATLRLLLREGWQRR</sequence>
<keyword evidence="7" id="KW-1185">Reference proteome</keyword>
<dbReference type="PANTHER" id="PTHR30055:SF234">
    <property type="entry name" value="HTH-TYPE TRANSCRIPTIONAL REGULATOR BETI"/>
    <property type="match status" value="1"/>
</dbReference>
<dbReference type="GO" id="GO:0003700">
    <property type="term" value="F:DNA-binding transcription factor activity"/>
    <property type="evidence" value="ECO:0007669"/>
    <property type="project" value="TreeGrafter"/>
</dbReference>
<name>A0A7W7GPZ4_9MICC</name>
<evidence type="ECO:0000259" key="5">
    <source>
        <dbReference type="PROSITE" id="PS50977"/>
    </source>
</evidence>
<dbReference type="Pfam" id="PF00440">
    <property type="entry name" value="TetR_N"/>
    <property type="match status" value="1"/>
</dbReference>
<dbReference type="InterPro" id="IPR001647">
    <property type="entry name" value="HTH_TetR"/>
</dbReference>
<evidence type="ECO:0000313" key="7">
    <source>
        <dbReference type="Proteomes" id="UP000540191"/>
    </source>
</evidence>
<organism evidence="6 7">
    <name type="scientific">Micrococcus cohnii</name>
    <dbReference type="NCBI Taxonomy" id="993416"/>
    <lineage>
        <taxon>Bacteria</taxon>
        <taxon>Bacillati</taxon>
        <taxon>Actinomycetota</taxon>
        <taxon>Actinomycetes</taxon>
        <taxon>Micrococcales</taxon>
        <taxon>Micrococcaceae</taxon>
        <taxon>Micrococcus</taxon>
    </lineage>
</organism>
<keyword evidence="2 4" id="KW-0238">DNA-binding</keyword>
<evidence type="ECO:0000256" key="2">
    <source>
        <dbReference type="ARBA" id="ARBA00023125"/>
    </source>
</evidence>
<dbReference type="GO" id="GO:0000976">
    <property type="term" value="F:transcription cis-regulatory region binding"/>
    <property type="evidence" value="ECO:0007669"/>
    <property type="project" value="TreeGrafter"/>
</dbReference>
<keyword evidence="1" id="KW-0805">Transcription regulation</keyword>
<evidence type="ECO:0000313" key="6">
    <source>
        <dbReference type="EMBL" id="MBB4736160.1"/>
    </source>
</evidence>
<accession>A0A7W7GPZ4</accession>
<evidence type="ECO:0000256" key="4">
    <source>
        <dbReference type="PROSITE-ProRule" id="PRU00335"/>
    </source>
</evidence>
<gene>
    <name evidence="6" type="ORF">HDA30_001668</name>
</gene>
<dbReference type="PRINTS" id="PR00455">
    <property type="entry name" value="HTHTETR"/>
</dbReference>
<feature type="DNA-binding region" description="H-T-H motif" evidence="4">
    <location>
        <begin position="37"/>
        <end position="56"/>
    </location>
</feature>
<comment type="caution">
    <text evidence="6">The sequence shown here is derived from an EMBL/GenBank/DDBJ whole genome shotgun (WGS) entry which is preliminary data.</text>
</comment>
<dbReference type="EMBL" id="JACHNA010000001">
    <property type="protein sequence ID" value="MBB4736160.1"/>
    <property type="molecule type" value="Genomic_DNA"/>
</dbReference>
<dbReference type="Pfam" id="PF21597">
    <property type="entry name" value="TetR_C_43"/>
    <property type="match status" value="1"/>
</dbReference>
<dbReference type="InterPro" id="IPR049445">
    <property type="entry name" value="TetR_SbtR-like_C"/>
</dbReference>
<dbReference type="AlphaFoldDB" id="A0A7W7GPZ4"/>
<keyword evidence="3" id="KW-0804">Transcription</keyword>
<dbReference type="PROSITE" id="PS50977">
    <property type="entry name" value="HTH_TETR_2"/>
    <property type="match status" value="1"/>
</dbReference>
<feature type="domain" description="HTH tetR-type" evidence="5">
    <location>
        <begin position="15"/>
        <end position="74"/>
    </location>
</feature>
<dbReference type="Proteomes" id="UP000540191">
    <property type="component" value="Unassembled WGS sequence"/>
</dbReference>
<evidence type="ECO:0000256" key="3">
    <source>
        <dbReference type="ARBA" id="ARBA00023163"/>
    </source>
</evidence>
<dbReference type="SUPFAM" id="SSF48498">
    <property type="entry name" value="Tetracyclin repressor-like, C-terminal domain"/>
    <property type="match status" value="1"/>
</dbReference>
<dbReference type="InterPro" id="IPR036271">
    <property type="entry name" value="Tet_transcr_reg_TetR-rel_C_sf"/>
</dbReference>
<dbReference type="PANTHER" id="PTHR30055">
    <property type="entry name" value="HTH-TYPE TRANSCRIPTIONAL REGULATOR RUTR"/>
    <property type="match status" value="1"/>
</dbReference>
<dbReference type="RefSeq" id="WP_184241809.1">
    <property type="nucleotide sequence ID" value="NZ_JACHNA010000001.1"/>
</dbReference>
<evidence type="ECO:0000256" key="1">
    <source>
        <dbReference type="ARBA" id="ARBA00023015"/>
    </source>
</evidence>
<reference evidence="6 7" key="1">
    <citation type="submission" date="2020-08" db="EMBL/GenBank/DDBJ databases">
        <title>Sequencing the genomes of 1000 actinobacteria strains.</title>
        <authorList>
            <person name="Klenk H.-P."/>
        </authorList>
    </citation>
    <scope>NUCLEOTIDE SEQUENCE [LARGE SCALE GENOMIC DNA]</scope>
    <source>
        <strain evidence="6 7">DSM 23974</strain>
    </source>
</reference>
<dbReference type="SUPFAM" id="SSF46689">
    <property type="entry name" value="Homeodomain-like"/>
    <property type="match status" value="1"/>
</dbReference>
<proteinExistence type="predicted"/>
<dbReference type="InterPro" id="IPR009057">
    <property type="entry name" value="Homeodomain-like_sf"/>
</dbReference>
<protein>
    <submittedName>
        <fullName evidence="6">AcrR family transcriptional regulator</fullName>
    </submittedName>
</protein>